<dbReference type="Proteomes" id="UP000004116">
    <property type="component" value="Unassembled WGS sequence"/>
</dbReference>
<sequence length="447" mass="48809">ADMGGAILIEANLKGAILGWVNSFFPKTSPELEILKKRPPEGCSLSEIKELNSKKQEALQHMIDNRPAGLILNLSDVYLAGVDLSGMQLYGLNLCRANLDGVNMEESDLNQVDLSLASLNGANLKEANLYEVNLLRAELKEAILDGAILIGGSQGNIDLSGAKLRGTCLTGGNQCQVNMENADLSGACLNLVDLSSVNMRLTKLTGVKLKDSVISAKMNLQGVEIEGPITLGSDINTLYGVSILILSSNRWNRDSLDIWFNHINNPESGSLLTTIDSIDGDEQKVSLVSQLIQLLGDTDVSTVALPLLSILTKSPYIDNTDIAIWLDKAGIPYLKQYNEAVMPPMDEAFLNFIEGTFSRQPELKFTANAAFIQFVAQAVTAGGDHNKNATALYDSYLEDERVKPYVNQEDFGDFDRKADWSTPHAMNFILLSAQENSERVMMFSKLL</sequence>
<dbReference type="InterPro" id="IPR051082">
    <property type="entry name" value="Pentapeptide-BTB/POZ_domain"/>
</dbReference>
<name>G2H0R1_9ENTR</name>
<dbReference type="InterPro" id="IPR025726">
    <property type="entry name" value="SopA-like_central"/>
</dbReference>
<dbReference type="Gene3D" id="1.25.40.300">
    <property type="entry name" value="Putative secreted effector protein"/>
    <property type="match status" value="1"/>
</dbReference>
<dbReference type="PANTHER" id="PTHR14136:SF17">
    <property type="entry name" value="BTB_POZ DOMAIN-CONTAINING PROTEIN KCTD9"/>
    <property type="match status" value="1"/>
</dbReference>
<dbReference type="SUPFAM" id="SSF141571">
    <property type="entry name" value="Pentapeptide repeat-like"/>
    <property type="match status" value="1"/>
</dbReference>
<accession>G2H0R1</accession>
<gene>
    <name evidence="2" type="ORF">Rin_00016430</name>
</gene>
<dbReference type="PANTHER" id="PTHR14136">
    <property type="entry name" value="BTB_POZ DOMAIN-CONTAINING PROTEIN KCTD9"/>
    <property type="match status" value="1"/>
</dbReference>
<dbReference type="Gene3D" id="3.40.1850.10">
    <property type="entry name" value="HECT-like ubiquitin ligase"/>
    <property type="match status" value="1"/>
</dbReference>
<dbReference type="Pfam" id="PF00805">
    <property type="entry name" value="Pentapeptide"/>
    <property type="match status" value="3"/>
</dbReference>
<protein>
    <submittedName>
        <fullName evidence="2">Putative low-complexity protein</fullName>
    </submittedName>
</protein>
<dbReference type="Pfam" id="PF13981">
    <property type="entry name" value="SopA"/>
    <property type="match status" value="1"/>
</dbReference>
<dbReference type="RefSeq" id="WP_006707293.1">
    <property type="nucleotide sequence ID" value="NZ_AGCA01000382.1"/>
</dbReference>
<organism evidence="2 3">
    <name type="scientific">Candidatus Regiella insecticola 5.15</name>
    <dbReference type="NCBI Taxonomy" id="1005043"/>
    <lineage>
        <taxon>Bacteria</taxon>
        <taxon>Pseudomonadati</taxon>
        <taxon>Pseudomonadota</taxon>
        <taxon>Gammaproteobacteria</taxon>
        <taxon>Enterobacterales</taxon>
        <taxon>Enterobacteriaceae</taxon>
        <taxon>aphid secondary symbionts</taxon>
        <taxon>Candidatus Regiella</taxon>
    </lineage>
</organism>
<proteinExistence type="predicted"/>
<feature type="domain" description="E3 ubiquitin ligase SopA-like central" evidence="1">
    <location>
        <begin position="284"/>
        <end position="407"/>
    </location>
</feature>
<reference evidence="2 3" key="1">
    <citation type="journal article" date="2012" name="Genome Res.">
        <title>Genomic basis of endosymbiont-conferred protection against an insect parasitoid.</title>
        <authorList>
            <person name="Hansen A.K."/>
            <person name="Vorburger C."/>
            <person name="Moran N.A."/>
        </authorList>
    </citation>
    <scope>NUCLEOTIDE SEQUENCE [LARGE SCALE GENOMIC DNA]</scope>
    <source>
        <strain evidence="3">R5.15</strain>
    </source>
</reference>
<comment type="caution">
    <text evidence="2">The sequence shown here is derived from an EMBL/GenBank/DDBJ whole genome shotgun (WGS) entry which is preliminary data.</text>
</comment>
<dbReference type="Gene3D" id="2.160.20.80">
    <property type="entry name" value="E3 ubiquitin-protein ligase SopA"/>
    <property type="match status" value="1"/>
</dbReference>
<keyword evidence="3" id="KW-1185">Reference proteome</keyword>
<evidence type="ECO:0000313" key="3">
    <source>
        <dbReference type="Proteomes" id="UP000004116"/>
    </source>
</evidence>
<dbReference type="InterPro" id="IPR001646">
    <property type="entry name" value="5peptide_repeat"/>
</dbReference>
<evidence type="ECO:0000259" key="1">
    <source>
        <dbReference type="Pfam" id="PF13981"/>
    </source>
</evidence>
<dbReference type="PATRIC" id="fig|1005043.3.peg.1519"/>
<feature type="non-terminal residue" evidence="2">
    <location>
        <position position="1"/>
    </location>
</feature>
<dbReference type="EMBL" id="AGCA01000382">
    <property type="protein sequence ID" value="EGY28420.1"/>
    <property type="molecule type" value="Genomic_DNA"/>
</dbReference>
<dbReference type="AlphaFoldDB" id="G2H0R1"/>
<evidence type="ECO:0000313" key="2">
    <source>
        <dbReference type="EMBL" id="EGY28420.1"/>
    </source>
</evidence>